<dbReference type="Proteomes" id="UP000025238">
    <property type="component" value="Chromosome"/>
</dbReference>
<protein>
    <submittedName>
        <fullName evidence="1">Terminase</fullName>
    </submittedName>
</protein>
<sequence length="69" mass="7673">MALDQNQFEALLSEAQTFAERAASENNPLHYRDAFAASLKAIRLLGEESGAWRQMVARATEEFEGDEGI</sequence>
<accession>A0A023WPA7</accession>
<gene>
    <name evidence="1" type="ORF">UIB01_03685</name>
</gene>
<evidence type="ECO:0000313" key="1">
    <source>
        <dbReference type="EMBL" id="AHY41609.1"/>
    </source>
</evidence>
<dbReference type="OrthoDB" id="6902825at2"/>
<dbReference type="AlphaFoldDB" id="A0A023WPA7"/>
<dbReference type="PATRIC" id="fig|316.97.peg.750"/>
<evidence type="ECO:0000313" key="2">
    <source>
        <dbReference type="Proteomes" id="UP000025238"/>
    </source>
</evidence>
<dbReference type="RefSeq" id="WP_038656957.1">
    <property type="nucleotide sequence ID" value="NZ_JAOCHN010000001.1"/>
</dbReference>
<name>A0A023WPA7_STUST</name>
<dbReference type="KEGG" id="pstu:UIB01_03685"/>
<dbReference type="EMBL" id="CP007509">
    <property type="protein sequence ID" value="AHY41609.1"/>
    <property type="molecule type" value="Genomic_DNA"/>
</dbReference>
<organism evidence="1 2">
    <name type="scientific">Stutzerimonas stutzeri</name>
    <name type="common">Pseudomonas stutzeri</name>
    <dbReference type="NCBI Taxonomy" id="316"/>
    <lineage>
        <taxon>Bacteria</taxon>
        <taxon>Pseudomonadati</taxon>
        <taxon>Pseudomonadota</taxon>
        <taxon>Gammaproteobacteria</taxon>
        <taxon>Pseudomonadales</taxon>
        <taxon>Pseudomonadaceae</taxon>
        <taxon>Stutzerimonas</taxon>
    </lineage>
</organism>
<proteinExistence type="predicted"/>
<reference evidence="1 2" key="1">
    <citation type="submission" date="2014-03" db="EMBL/GenBank/DDBJ databases">
        <title>Complete genome sequence of Pseudomonas stutzeri 19SMN4.</title>
        <authorList>
            <person name="Brunet-Galmes I."/>
            <person name="Nogales B."/>
            <person name="Busquets A."/>
            <person name="Pena A."/>
            <person name="Gomila M."/>
            <person name="Garcia-Valdes E."/>
            <person name="Lalucat J."/>
            <person name="Bennasar A."/>
            <person name="Bosch R."/>
        </authorList>
    </citation>
    <scope>NUCLEOTIDE SEQUENCE [LARGE SCALE GENOMIC DNA]</scope>
    <source>
        <strain evidence="1 2">19SMN4</strain>
    </source>
</reference>